<dbReference type="Pfam" id="PF00459">
    <property type="entry name" value="Inositol_P"/>
    <property type="match status" value="1"/>
</dbReference>
<evidence type="ECO:0000313" key="1">
    <source>
        <dbReference type="EMBL" id="QTF08701.1"/>
    </source>
</evidence>
<dbReference type="Gene3D" id="3.40.190.80">
    <property type="match status" value="1"/>
</dbReference>
<dbReference type="EMBL" id="CP050854">
    <property type="protein sequence ID" value="QTF08701.1"/>
    <property type="molecule type" value="Genomic_DNA"/>
</dbReference>
<dbReference type="InterPro" id="IPR000760">
    <property type="entry name" value="Inositol_monophosphatase-like"/>
</dbReference>
<accession>A0ABX7UV20</accession>
<evidence type="ECO:0000313" key="2">
    <source>
        <dbReference type="Proteomes" id="UP000671960"/>
    </source>
</evidence>
<protein>
    <recommendedName>
        <fullName evidence="3">Inositol-phosphate phosphatase</fullName>
    </recommendedName>
</protein>
<sequence>MFYRFLAQGTADFMLNGSLKPWDHAAGRLIHQEAENIPRYLTARRTRWDCAKGYLPLAANQPRWNRLVKLVFNG</sequence>
<name>A0ABX7UV20_9GAMM</name>
<dbReference type="Proteomes" id="UP000671960">
    <property type="component" value="Chromosome"/>
</dbReference>
<evidence type="ECO:0008006" key="3">
    <source>
        <dbReference type="Google" id="ProtNLM"/>
    </source>
</evidence>
<reference evidence="1 2" key="1">
    <citation type="submission" date="2020-03" db="EMBL/GenBank/DDBJ databases">
        <authorList>
            <person name="Bakhshi Ganjeh M."/>
        </authorList>
    </citation>
    <scope>NUCLEOTIDE SEQUENCE [LARGE SCALE GENOMIC DNA]</scope>
    <source>
        <strain evidence="2">Iran 50</strain>
    </source>
</reference>
<dbReference type="SUPFAM" id="SSF56655">
    <property type="entry name" value="Carbohydrate phosphatase"/>
    <property type="match status" value="1"/>
</dbReference>
<organism evidence="1 2">
    <name type="scientific">Brenneria izadpanahii</name>
    <dbReference type="NCBI Taxonomy" id="2722756"/>
    <lineage>
        <taxon>Bacteria</taxon>
        <taxon>Pseudomonadati</taxon>
        <taxon>Pseudomonadota</taxon>
        <taxon>Gammaproteobacteria</taxon>
        <taxon>Enterobacterales</taxon>
        <taxon>Pectobacteriaceae</taxon>
        <taxon>Brenneria</taxon>
    </lineage>
</organism>
<gene>
    <name evidence="1" type="ORF">HC231_12900</name>
</gene>
<keyword evidence="2" id="KW-1185">Reference proteome</keyword>
<proteinExistence type="predicted"/>